<dbReference type="Gene3D" id="2.60.120.470">
    <property type="entry name" value="PITH domain"/>
    <property type="match status" value="1"/>
</dbReference>
<dbReference type="Pfam" id="PF06201">
    <property type="entry name" value="PITH"/>
    <property type="match status" value="1"/>
</dbReference>
<dbReference type="PANTHER" id="PTHR12175:SF1">
    <property type="entry name" value="PITH DOMAIN-CONTAINING PROTEIN 1"/>
    <property type="match status" value="1"/>
</dbReference>
<dbReference type="GO" id="GO:0005737">
    <property type="term" value="C:cytoplasm"/>
    <property type="evidence" value="ECO:0007669"/>
    <property type="project" value="UniProtKB-ARBA"/>
</dbReference>
<dbReference type="OMA" id="RLVFKPW"/>
<comment type="similarity">
    <text evidence="1">Belongs to the PITHD1 family.</text>
</comment>
<dbReference type="AlphaFoldDB" id="A0A0D3K6K4"/>
<proteinExistence type="inferred from homology"/>
<reference evidence="3" key="2">
    <citation type="submission" date="2024-10" db="UniProtKB">
        <authorList>
            <consortium name="EnsemblProtists"/>
        </authorList>
    </citation>
    <scope>IDENTIFICATION</scope>
</reference>
<name>A0A0D3K6K4_EMIH1</name>
<dbReference type="RefSeq" id="XP_005783818.1">
    <property type="nucleotide sequence ID" value="XM_005783761.1"/>
</dbReference>
<dbReference type="PROSITE" id="PS51532">
    <property type="entry name" value="PITH"/>
    <property type="match status" value="1"/>
</dbReference>
<reference evidence="4" key="1">
    <citation type="journal article" date="2013" name="Nature">
        <title>Pan genome of the phytoplankton Emiliania underpins its global distribution.</title>
        <authorList>
            <person name="Read B.A."/>
            <person name="Kegel J."/>
            <person name="Klute M.J."/>
            <person name="Kuo A."/>
            <person name="Lefebvre S.C."/>
            <person name="Maumus F."/>
            <person name="Mayer C."/>
            <person name="Miller J."/>
            <person name="Monier A."/>
            <person name="Salamov A."/>
            <person name="Young J."/>
            <person name="Aguilar M."/>
            <person name="Claverie J.M."/>
            <person name="Frickenhaus S."/>
            <person name="Gonzalez K."/>
            <person name="Herman E.K."/>
            <person name="Lin Y.C."/>
            <person name="Napier J."/>
            <person name="Ogata H."/>
            <person name="Sarno A.F."/>
            <person name="Shmutz J."/>
            <person name="Schroeder D."/>
            <person name="de Vargas C."/>
            <person name="Verret F."/>
            <person name="von Dassow P."/>
            <person name="Valentin K."/>
            <person name="Van de Peer Y."/>
            <person name="Wheeler G."/>
            <person name="Dacks J.B."/>
            <person name="Delwiche C.F."/>
            <person name="Dyhrman S.T."/>
            <person name="Glockner G."/>
            <person name="John U."/>
            <person name="Richards T."/>
            <person name="Worden A.Z."/>
            <person name="Zhang X."/>
            <person name="Grigoriev I.V."/>
            <person name="Allen A.E."/>
            <person name="Bidle K."/>
            <person name="Borodovsky M."/>
            <person name="Bowler C."/>
            <person name="Brownlee C."/>
            <person name="Cock J.M."/>
            <person name="Elias M."/>
            <person name="Gladyshev V.N."/>
            <person name="Groth M."/>
            <person name="Guda C."/>
            <person name="Hadaegh A."/>
            <person name="Iglesias-Rodriguez M.D."/>
            <person name="Jenkins J."/>
            <person name="Jones B.M."/>
            <person name="Lawson T."/>
            <person name="Leese F."/>
            <person name="Lindquist E."/>
            <person name="Lobanov A."/>
            <person name="Lomsadze A."/>
            <person name="Malik S.B."/>
            <person name="Marsh M.E."/>
            <person name="Mackinder L."/>
            <person name="Mock T."/>
            <person name="Mueller-Roeber B."/>
            <person name="Pagarete A."/>
            <person name="Parker M."/>
            <person name="Probert I."/>
            <person name="Quesneville H."/>
            <person name="Raines C."/>
            <person name="Rensing S.A."/>
            <person name="Riano-Pachon D.M."/>
            <person name="Richier S."/>
            <person name="Rokitta S."/>
            <person name="Shiraiwa Y."/>
            <person name="Soanes D.M."/>
            <person name="van der Giezen M."/>
            <person name="Wahlund T.M."/>
            <person name="Williams B."/>
            <person name="Wilson W."/>
            <person name="Wolfe G."/>
            <person name="Wurch L.L."/>
        </authorList>
    </citation>
    <scope>NUCLEOTIDE SEQUENCE</scope>
</reference>
<organism evidence="3 4">
    <name type="scientific">Emiliania huxleyi (strain CCMP1516)</name>
    <dbReference type="NCBI Taxonomy" id="280463"/>
    <lineage>
        <taxon>Eukaryota</taxon>
        <taxon>Haptista</taxon>
        <taxon>Haptophyta</taxon>
        <taxon>Prymnesiophyceae</taxon>
        <taxon>Isochrysidales</taxon>
        <taxon>Noelaerhabdaceae</taxon>
        <taxon>Emiliania</taxon>
    </lineage>
</organism>
<dbReference type="InterPro" id="IPR010400">
    <property type="entry name" value="PITH_dom"/>
</dbReference>
<dbReference type="PANTHER" id="PTHR12175">
    <property type="entry name" value="AD039 HT014 THIOREDOXIN FAMILY TRP26"/>
    <property type="match status" value="1"/>
</dbReference>
<sequence>MAHSGPFRCQCGQIHADQYDGPTNDLLPYIDTAGVSALNESEAGACRRIFRPFDQRLQRDAWLQSEDDDPQLLITIPFTSPVKIQSLTVIGGADGSAPRELRAYINQEALDFDDADRMMAVQTWQLQEGDAEGRIEYPTQFSRFQNVSRLHLLVVDNYGADETTIYYIGLKGIGTDHQRKAVQAVYELRPVGQGTDIKAGAGGIA</sequence>
<keyword evidence="4" id="KW-1185">Reference proteome</keyword>
<dbReference type="eggNOG" id="KOG1730">
    <property type="taxonomic scope" value="Eukaryota"/>
</dbReference>
<dbReference type="Proteomes" id="UP000013827">
    <property type="component" value="Unassembled WGS sequence"/>
</dbReference>
<dbReference type="HOGENOM" id="CLU_072377_2_0_1"/>
<accession>A0A0D3K6K4</accession>
<evidence type="ECO:0000313" key="3">
    <source>
        <dbReference type="EnsemblProtists" id="EOD31389"/>
    </source>
</evidence>
<dbReference type="PaxDb" id="2903-EOD31389"/>
<dbReference type="EnsemblProtists" id="EOD31389">
    <property type="protein sequence ID" value="EOD31389"/>
    <property type="gene ID" value="EMIHUDRAFT_423880"/>
</dbReference>
<dbReference type="SUPFAM" id="SSF49785">
    <property type="entry name" value="Galactose-binding domain-like"/>
    <property type="match status" value="1"/>
</dbReference>
<evidence type="ECO:0000313" key="4">
    <source>
        <dbReference type="Proteomes" id="UP000013827"/>
    </source>
</evidence>
<dbReference type="GeneID" id="17276662"/>
<dbReference type="InterPro" id="IPR045099">
    <property type="entry name" value="PITH1-like"/>
</dbReference>
<dbReference type="InterPro" id="IPR008979">
    <property type="entry name" value="Galactose-bd-like_sf"/>
</dbReference>
<dbReference type="KEGG" id="ehx:EMIHUDRAFT_423880"/>
<evidence type="ECO:0000259" key="2">
    <source>
        <dbReference type="PROSITE" id="PS51532"/>
    </source>
</evidence>
<feature type="domain" description="PITH" evidence="2">
    <location>
        <begin position="15"/>
        <end position="190"/>
    </location>
</feature>
<protein>
    <recommendedName>
        <fullName evidence="2">PITH domain-containing protein</fullName>
    </recommendedName>
</protein>
<evidence type="ECO:0000256" key="1">
    <source>
        <dbReference type="ARBA" id="ARBA00025788"/>
    </source>
</evidence>
<dbReference type="InterPro" id="IPR037047">
    <property type="entry name" value="PITH_dom_sf"/>
</dbReference>